<evidence type="ECO:0000259" key="8">
    <source>
        <dbReference type="PROSITE" id="PS50109"/>
    </source>
</evidence>
<dbReference type="EC" id="2.7.13.3" evidence="3"/>
<keyword evidence="7" id="KW-0902">Two-component regulatory system</keyword>
<dbReference type="SUPFAM" id="SSF55874">
    <property type="entry name" value="ATPase domain of HSP90 chaperone/DNA topoisomerase II/histidine kinase"/>
    <property type="match status" value="1"/>
</dbReference>
<evidence type="ECO:0000256" key="6">
    <source>
        <dbReference type="ARBA" id="ARBA00022777"/>
    </source>
</evidence>
<dbReference type="SUPFAM" id="SSF55781">
    <property type="entry name" value="GAF domain-like"/>
    <property type="match status" value="1"/>
</dbReference>
<dbReference type="InterPro" id="IPR003661">
    <property type="entry name" value="HisK_dim/P_dom"/>
</dbReference>
<dbReference type="PROSITE" id="PS50109">
    <property type="entry name" value="HIS_KIN"/>
    <property type="match status" value="1"/>
</dbReference>
<comment type="subcellular location">
    <subcellularLocation>
        <location evidence="2">Cell membrane</location>
    </subcellularLocation>
</comment>
<dbReference type="InterPro" id="IPR003594">
    <property type="entry name" value="HATPase_dom"/>
</dbReference>
<dbReference type="InterPro" id="IPR036890">
    <property type="entry name" value="HATPase_C_sf"/>
</dbReference>
<evidence type="ECO:0000313" key="9">
    <source>
        <dbReference type="EMBL" id="MBL0749623.1"/>
    </source>
</evidence>
<keyword evidence="10" id="KW-1185">Reference proteome</keyword>
<dbReference type="Pfam" id="PF00512">
    <property type="entry name" value="HisKA"/>
    <property type="match status" value="1"/>
</dbReference>
<evidence type="ECO:0000313" key="10">
    <source>
        <dbReference type="Proteomes" id="UP000636918"/>
    </source>
</evidence>
<dbReference type="InterPro" id="IPR036097">
    <property type="entry name" value="HisK_dim/P_sf"/>
</dbReference>
<gene>
    <name evidence="9" type="ORF">JI751_18535</name>
</gene>
<keyword evidence="4" id="KW-0597">Phosphoprotein</keyword>
<dbReference type="InterPro" id="IPR005467">
    <property type="entry name" value="His_kinase_dom"/>
</dbReference>
<evidence type="ECO:0000256" key="7">
    <source>
        <dbReference type="ARBA" id="ARBA00023012"/>
    </source>
</evidence>
<comment type="caution">
    <text evidence="9">The sequence shown here is derived from an EMBL/GenBank/DDBJ whole genome shotgun (WGS) entry which is preliminary data.</text>
</comment>
<organism evidence="9 10">
    <name type="scientific">Nocardioides baculatus</name>
    <dbReference type="NCBI Taxonomy" id="2801337"/>
    <lineage>
        <taxon>Bacteria</taxon>
        <taxon>Bacillati</taxon>
        <taxon>Actinomycetota</taxon>
        <taxon>Actinomycetes</taxon>
        <taxon>Propionibacteriales</taxon>
        <taxon>Nocardioidaceae</taxon>
        <taxon>Nocardioides</taxon>
    </lineage>
</organism>
<proteinExistence type="predicted"/>
<evidence type="ECO:0000256" key="2">
    <source>
        <dbReference type="ARBA" id="ARBA00004236"/>
    </source>
</evidence>
<keyword evidence="6" id="KW-0418">Kinase</keyword>
<dbReference type="Gene3D" id="3.30.450.40">
    <property type="match status" value="1"/>
</dbReference>
<protein>
    <recommendedName>
        <fullName evidence="3">histidine kinase</fullName>
        <ecNumber evidence="3">2.7.13.3</ecNumber>
    </recommendedName>
</protein>
<dbReference type="SMART" id="SM00387">
    <property type="entry name" value="HATPase_c"/>
    <property type="match status" value="1"/>
</dbReference>
<dbReference type="InterPro" id="IPR004358">
    <property type="entry name" value="Sig_transdc_His_kin-like_C"/>
</dbReference>
<reference evidence="9 10" key="1">
    <citation type="submission" date="2021-01" db="EMBL/GenBank/DDBJ databases">
        <title>Genome seq and assembly of Nocardiodes sp. G10.</title>
        <authorList>
            <person name="Chhetri G."/>
        </authorList>
    </citation>
    <scope>NUCLEOTIDE SEQUENCE [LARGE SCALE GENOMIC DNA]</scope>
    <source>
        <strain evidence="9 10">G10</strain>
    </source>
</reference>
<feature type="domain" description="Histidine kinase" evidence="8">
    <location>
        <begin position="379"/>
        <end position="596"/>
    </location>
</feature>
<dbReference type="PANTHER" id="PTHR43711:SF1">
    <property type="entry name" value="HISTIDINE KINASE 1"/>
    <property type="match status" value="1"/>
</dbReference>
<dbReference type="InterPro" id="IPR050736">
    <property type="entry name" value="Sensor_HK_Regulatory"/>
</dbReference>
<dbReference type="CDD" id="cd00075">
    <property type="entry name" value="HATPase"/>
    <property type="match status" value="1"/>
</dbReference>
<dbReference type="SMART" id="SM00388">
    <property type="entry name" value="HisKA"/>
    <property type="match status" value="1"/>
</dbReference>
<evidence type="ECO:0000256" key="3">
    <source>
        <dbReference type="ARBA" id="ARBA00012438"/>
    </source>
</evidence>
<dbReference type="RefSeq" id="WP_201939983.1">
    <property type="nucleotide sequence ID" value="NZ_JAERSG010000006.1"/>
</dbReference>
<dbReference type="Gene3D" id="3.30.565.10">
    <property type="entry name" value="Histidine kinase-like ATPase, C-terminal domain"/>
    <property type="match status" value="1"/>
</dbReference>
<dbReference type="Gene3D" id="1.10.287.130">
    <property type="match status" value="1"/>
</dbReference>
<dbReference type="EMBL" id="JAERSG010000006">
    <property type="protein sequence ID" value="MBL0749623.1"/>
    <property type="molecule type" value="Genomic_DNA"/>
</dbReference>
<dbReference type="SUPFAM" id="SSF47384">
    <property type="entry name" value="Homodimeric domain of signal transducing histidine kinase"/>
    <property type="match status" value="1"/>
</dbReference>
<dbReference type="InterPro" id="IPR029016">
    <property type="entry name" value="GAF-like_dom_sf"/>
</dbReference>
<accession>A0ABS1LE29</accession>
<sequence length="608" mass="65292">MVSDDGMTTPDEHGRPSSWGGAEAWNLLRRIAVDARRRHGFRVAGVEVLRGDGLLELVAFTGRSDYEAVGTGTSFSRVHVEQVLELGTRYGRFVFLPEEDMDPDLQVAVGGYGYVPEIPESSDPDAWRPLDMLVGHVVDQTGSTRALLHLDDPVTGRRPPAGELQEIAESLEVSLLAILAIVDREELTRRSRLDELSRAVVRASSGHAGSTDLITLVHPDLVVGFRALSVEVLLLDGDVFAPGPGIVAEWADEVRTAVEEASRRAWDRETLVVVDRDRVWGDDELDRAHHRDLAGHLVDHAAHELLLVPVGSGGEPIGVLVVVRDSAADRWTIGEGHGAVAVGHDLGRALLSARAYEREVQLVEQLRRVDDHRRQLVATISHELKTPLAAILGHVDLLHDDGTLGPDANTSLDVLDRSTSRLVSLVDNLLMLSRLESADTPPVDEVVELGGLLDEVMLDEAALAALGGVTLHRTTRGSGMTVAGDREELRRLMANLISNAVKYARAGGTVRVSLAAHDGHVVFSCADDGIGISAEDQLRLSEEFFRSTNPDAVRRAGTGLGLAIVRRILSRCGGRLEVESELDSGTTMTVILPAAGDAPTAAGATAGS</sequence>
<dbReference type="Pfam" id="PF02518">
    <property type="entry name" value="HATPase_c"/>
    <property type="match status" value="1"/>
</dbReference>
<dbReference type="PRINTS" id="PR00344">
    <property type="entry name" value="BCTRLSENSOR"/>
</dbReference>
<name>A0ABS1LE29_9ACTN</name>
<evidence type="ECO:0000256" key="5">
    <source>
        <dbReference type="ARBA" id="ARBA00022679"/>
    </source>
</evidence>
<evidence type="ECO:0000256" key="1">
    <source>
        <dbReference type="ARBA" id="ARBA00000085"/>
    </source>
</evidence>
<dbReference type="CDD" id="cd00082">
    <property type="entry name" value="HisKA"/>
    <property type="match status" value="1"/>
</dbReference>
<dbReference type="Proteomes" id="UP000636918">
    <property type="component" value="Unassembled WGS sequence"/>
</dbReference>
<keyword evidence="5" id="KW-0808">Transferase</keyword>
<dbReference type="PANTHER" id="PTHR43711">
    <property type="entry name" value="TWO-COMPONENT HISTIDINE KINASE"/>
    <property type="match status" value="1"/>
</dbReference>
<comment type="catalytic activity">
    <reaction evidence="1">
        <text>ATP + protein L-histidine = ADP + protein N-phospho-L-histidine.</text>
        <dbReference type="EC" id="2.7.13.3"/>
    </reaction>
</comment>
<evidence type="ECO:0000256" key="4">
    <source>
        <dbReference type="ARBA" id="ARBA00022553"/>
    </source>
</evidence>